<proteinExistence type="predicted"/>
<comment type="caution">
    <text evidence="1">The sequence shown here is derived from an EMBL/GenBank/DDBJ whole genome shotgun (WGS) entry which is preliminary data.</text>
</comment>
<reference evidence="1 2" key="1">
    <citation type="journal article" date="2021" name="Elife">
        <title>Chloroplast acquisition without the gene transfer in kleptoplastic sea slugs, Plakobranchus ocellatus.</title>
        <authorList>
            <person name="Maeda T."/>
            <person name="Takahashi S."/>
            <person name="Yoshida T."/>
            <person name="Shimamura S."/>
            <person name="Takaki Y."/>
            <person name="Nagai Y."/>
            <person name="Toyoda A."/>
            <person name="Suzuki Y."/>
            <person name="Arimoto A."/>
            <person name="Ishii H."/>
            <person name="Satoh N."/>
            <person name="Nishiyama T."/>
            <person name="Hasebe M."/>
            <person name="Maruyama T."/>
            <person name="Minagawa J."/>
            <person name="Obokata J."/>
            <person name="Shigenobu S."/>
        </authorList>
    </citation>
    <scope>NUCLEOTIDE SEQUENCE [LARGE SCALE GENOMIC DNA]</scope>
</reference>
<evidence type="ECO:0000313" key="1">
    <source>
        <dbReference type="EMBL" id="GFN93627.1"/>
    </source>
</evidence>
<dbReference type="AlphaFoldDB" id="A0AAV3ZGA7"/>
<sequence length="101" mass="11409">MKVNAMDVGHADSSSPKGVIGRVSGLLQQLAHYTTDMVHWLGREVVPGAVQHTRHMFVAPFEGELTVEMKAQRKDMYTQLCRRRSISVTHSDWRRILGPPL</sequence>
<protein>
    <submittedName>
        <fullName evidence="1">Uncharacterized protein</fullName>
    </submittedName>
</protein>
<name>A0AAV3ZGA7_9GAST</name>
<dbReference type="Proteomes" id="UP000735302">
    <property type="component" value="Unassembled WGS sequence"/>
</dbReference>
<organism evidence="1 2">
    <name type="scientific">Plakobranchus ocellatus</name>
    <dbReference type="NCBI Taxonomy" id="259542"/>
    <lineage>
        <taxon>Eukaryota</taxon>
        <taxon>Metazoa</taxon>
        <taxon>Spiralia</taxon>
        <taxon>Lophotrochozoa</taxon>
        <taxon>Mollusca</taxon>
        <taxon>Gastropoda</taxon>
        <taxon>Heterobranchia</taxon>
        <taxon>Euthyneura</taxon>
        <taxon>Panpulmonata</taxon>
        <taxon>Sacoglossa</taxon>
        <taxon>Placobranchoidea</taxon>
        <taxon>Plakobranchidae</taxon>
        <taxon>Plakobranchus</taxon>
    </lineage>
</organism>
<gene>
    <name evidence="1" type="ORF">PoB_002013300</name>
</gene>
<evidence type="ECO:0000313" key="2">
    <source>
        <dbReference type="Proteomes" id="UP000735302"/>
    </source>
</evidence>
<accession>A0AAV3ZGA7</accession>
<dbReference type="EMBL" id="BLXT01002362">
    <property type="protein sequence ID" value="GFN93627.1"/>
    <property type="molecule type" value="Genomic_DNA"/>
</dbReference>
<keyword evidence="2" id="KW-1185">Reference proteome</keyword>